<feature type="domain" description="B box-type" evidence="10">
    <location>
        <begin position="160"/>
        <end position="200"/>
    </location>
</feature>
<comment type="caution">
    <text evidence="11">The sequence shown here is derived from an EMBL/GenBank/DDBJ whole genome shotgun (WGS) entry which is preliminary data.</text>
</comment>
<dbReference type="InterPro" id="IPR000315">
    <property type="entry name" value="Znf_B-box"/>
</dbReference>
<comment type="similarity">
    <text evidence="1">Belongs to the TRIM/RBCC family.</text>
</comment>
<dbReference type="SMART" id="SM00557">
    <property type="entry name" value="IG_FLMN"/>
    <property type="match status" value="1"/>
</dbReference>
<dbReference type="Gene3D" id="2.120.10.30">
    <property type="entry name" value="TolB, C-terminal domain"/>
    <property type="match status" value="2"/>
</dbReference>
<protein>
    <submittedName>
        <fullName evidence="11">E3 ubiquitin-protein ligase TRIM71</fullName>
    </submittedName>
</protein>
<dbReference type="InterPro" id="IPR011042">
    <property type="entry name" value="6-blade_b-propeller_TolB-like"/>
</dbReference>
<evidence type="ECO:0000256" key="4">
    <source>
        <dbReference type="ARBA" id="ARBA00022771"/>
    </source>
</evidence>
<dbReference type="AlphaFoldDB" id="A0AA35SS15"/>
<evidence type="ECO:0000259" key="10">
    <source>
        <dbReference type="PROSITE" id="PS50119"/>
    </source>
</evidence>
<evidence type="ECO:0000256" key="5">
    <source>
        <dbReference type="ARBA" id="ARBA00022833"/>
    </source>
</evidence>
<dbReference type="PROSITE" id="PS50194">
    <property type="entry name" value="FILAMIN_REPEAT"/>
    <property type="match status" value="1"/>
</dbReference>
<name>A0AA35SS15_GEOBA</name>
<evidence type="ECO:0000259" key="9">
    <source>
        <dbReference type="PROSITE" id="PS50089"/>
    </source>
</evidence>
<evidence type="ECO:0000256" key="6">
    <source>
        <dbReference type="PROSITE-ProRule" id="PRU00024"/>
    </source>
</evidence>
<dbReference type="SUPFAM" id="SSF57845">
    <property type="entry name" value="B-box zinc-binding domain"/>
    <property type="match status" value="1"/>
</dbReference>
<dbReference type="SUPFAM" id="SSF81296">
    <property type="entry name" value="E set domains"/>
    <property type="match status" value="1"/>
</dbReference>
<dbReference type="Proteomes" id="UP001174909">
    <property type="component" value="Unassembled WGS sequence"/>
</dbReference>
<dbReference type="Pfam" id="PF00630">
    <property type="entry name" value="Filamin"/>
    <property type="match status" value="1"/>
</dbReference>
<evidence type="ECO:0000256" key="8">
    <source>
        <dbReference type="PROSITE-ProRule" id="PRU00504"/>
    </source>
</evidence>
<feature type="repeat" description="Filamin" evidence="7">
    <location>
        <begin position="408"/>
        <end position="459"/>
    </location>
</feature>
<dbReference type="CDD" id="cd19757">
    <property type="entry name" value="Bbox1"/>
    <property type="match status" value="1"/>
</dbReference>
<dbReference type="InterPro" id="IPR001841">
    <property type="entry name" value="Znf_RING"/>
</dbReference>
<dbReference type="InterPro" id="IPR018957">
    <property type="entry name" value="Znf_C3HC4_RING-type"/>
</dbReference>
<dbReference type="InterPro" id="IPR001298">
    <property type="entry name" value="Filamin/ABP280_rpt"/>
</dbReference>
<evidence type="ECO:0000256" key="1">
    <source>
        <dbReference type="ARBA" id="ARBA00008518"/>
    </source>
</evidence>
<keyword evidence="5" id="KW-0862">Zinc</keyword>
<dbReference type="PROSITE" id="PS51125">
    <property type="entry name" value="NHL"/>
    <property type="match status" value="1"/>
</dbReference>
<feature type="domain" description="RING-type" evidence="9">
    <location>
        <begin position="21"/>
        <end position="63"/>
    </location>
</feature>
<accession>A0AA35SS15</accession>
<evidence type="ECO:0000256" key="7">
    <source>
        <dbReference type="PROSITE-ProRule" id="PRU00087"/>
    </source>
</evidence>
<feature type="repeat" description="NHL" evidence="8">
    <location>
        <begin position="512"/>
        <end position="553"/>
    </location>
</feature>
<proteinExistence type="inferred from homology"/>
<dbReference type="SUPFAM" id="SSF101898">
    <property type="entry name" value="NHL repeat"/>
    <property type="match status" value="1"/>
</dbReference>
<dbReference type="SMART" id="SM00184">
    <property type="entry name" value="RING"/>
    <property type="match status" value="1"/>
</dbReference>
<reference evidence="11" key="1">
    <citation type="submission" date="2023-03" db="EMBL/GenBank/DDBJ databases">
        <authorList>
            <person name="Steffen K."/>
            <person name="Cardenas P."/>
        </authorList>
    </citation>
    <scope>NUCLEOTIDE SEQUENCE</scope>
</reference>
<evidence type="ECO:0000256" key="2">
    <source>
        <dbReference type="ARBA" id="ARBA00022723"/>
    </source>
</evidence>
<dbReference type="InterPro" id="IPR017868">
    <property type="entry name" value="Filamin/ABP280_repeat-like"/>
</dbReference>
<feature type="domain" description="B box-type" evidence="10">
    <location>
        <begin position="98"/>
        <end position="144"/>
    </location>
</feature>
<evidence type="ECO:0000313" key="12">
    <source>
        <dbReference type="Proteomes" id="UP001174909"/>
    </source>
</evidence>
<dbReference type="PANTHER" id="PTHR25462">
    <property type="entry name" value="BONUS, ISOFORM C-RELATED"/>
    <property type="match status" value="1"/>
</dbReference>
<evidence type="ECO:0000256" key="3">
    <source>
        <dbReference type="ARBA" id="ARBA00022737"/>
    </source>
</evidence>
<evidence type="ECO:0000313" key="11">
    <source>
        <dbReference type="EMBL" id="CAI8033651.1"/>
    </source>
</evidence>
<dbReference type="InterPro" id="IPR013783">
    <property type="entry name" value="Ig-like_fold"/>
</dbReference>
<dbReference type="PROSITE" id="PS50089">
    <property type="entry name" value="ZF_RING_2"/>
    <property type="match status" value="1"/>
</dbReference>
<dbReference type="PROSITE" id="PS50119">
    <property type="entry name" value="ZF_BBOX"/>
    <property type="match status" value="2"/>
</dbReference>
<dbReference type="CDD" id="cd05819">
    <property type="entry name" value="NHL"/>
    <property type="match status" value="1"/>
</dbReference>
<organism evidence="11 12">
    <name type="scientific">Geodia barretti</name>
    <name type="common">Barrett's horny sponge</name>
    <dbReference type="NCBI Taxonomy" id="519541"/>
    <lineage>
        <taxon>Eukaryota</taxon>
        <taxon>Metazoa</taxon>
        <taxon>Porifera</taxon>
        <taxon>Demospongiae</taxon>
        <taxon>Heteroscleromorpha</taxon>
        <taxon>Tetractinellida</taxon>
        <taxon>Astrophorina</taxon>
        <taxon>Geodiidae</taxon>
        <taxon>Geodia</taxon>
    </lineage>
</organism>
<keyword evidence="3" id="KW-0677">Repeat</keyword>
<dbReference type="InterPro" id="IPR001258">
    <property type="entry name" value="NHL_repeat"/>
</dbReference>
<dbReference type="Gene3D" id="3.30.160.60">
    <property type="entry name" value="Classic Zinc Finger"/>
    <property type="match status" value="1"/>
</dbReference>
<dbReference type="Gene3D" id="2.60.40.10">
    <property type="entry name" value="Immunoglobulins"/>
    <property type="match status" value="1"/>
</dbReference>
<dbReference type="Pfam" id="PF00097">
    <property type="entry name" value="zf-C3HC4"/>
    <property type="match status" value="1"/>
</dbReference>
<dbReference type="Pfam" id="PF00643">
    <property type="entry name" value="zf-B_box"/>
    <property type="match status" value="2"/>
</dbReference>
<dbReference type="PANTHER" id="PTHR25462:SF301">
    <property type="entry name" value="E3 UBIQUITIN-PROTEIN LIGASE TRIM56-LIKE"/>
    <property type="match status" value="1"/>
</dbReference>
<dbReference type="InterPro" id="IPR017907">
    <property type="entry name" value="Znf_RING_CS"/>
</dbReference>
<dbReference type="SUPFAM" id="SSF57850">
    <property type="entry name" value="RING/U-box"/>
    <property type="match status" value="1"/>
</dbReference>
<keyword evidence="12" id="KW-1185">Reference proteome</keyword>
<dbReference type="InterPro" id="IPR013083">
    <property type="entry name" value="Znf_RING/FYVE/PHD"/>
</dbReference>
<gene>
    <name evidence="11" type="ORF">GBAR_LOCUS18982</name>
</gene>
<keyword evidence="2" id="KW-0479">Metal-binding</keyword>
<dbReference type="InterPro" id="IPR047153">
    <property type="entry name" value="TRIM45/56/19-like"/>
</dbReference>
<dbReference type="PROSITE" id="PS00518">
    <property type="entry name" value="ZF_RING_1"/>
    <property type="match status" value="1"/>
</dbReference>
<dbReference type="EMBL" id="CASHTH010002682">
    <property type="protein sequence ID" value="CAI8033651.1"/>
    <property type="molecule type" value="Genomic_DNA"/>
</dbReference>
<dbReference type="GO" id="GO:0008270">
    <property type="term" value="F:zinc ion binding"/>
    <property type="evidence" value="ECO:0007669"/>
    <property type="project" value="UniProtKB-KW"/>
</dbReference>
<sequence>MAEGPDPRDKPLEELEREITCAVCHGVYQQAKLLPCNHYYCSTCIEKMAAASRGRPLHCPECRKETSLPPGGVAALEPAFFVERMKDVYGKMAKAEGKVEAFCEQCSAAKSVAFCRQCTEFICGDCARSHQKMKVFAGHVVASLEDLKKGGAKSIPLKEAPPVACADHGEPKKLFCFDCDRLICRDCTIIDHRDHKFEFLTKCAPESRKTLRHSLAPLQKVVADMEGAEKTLVSEETKVERQKEEVCRSIQQSFDQLKAVLDQRKAELVKKAGSLAQEKKEALAAQKRVLQVAQKEVQLLVEFVERNVEGTSDQDLMSIRTQLATKMEEEEKRHRQLSLEPSATADITCNLPSPHVIPDDLGSVVVTKPHRDSLQNSRAPIECGSPVKVSLAAPTASLEDVSASLKCVADPSSSLEGEVVGNGVGIFSISVTPQVRGRHDLIVKVKDKEIGGSPFRVFVKLPLSQLGRGKLRSIGSLELPWGVTVNNKQQLVVTETGVLGGRKRVTVMTRNGKKVQTIECNQFSVPFGVAVDSGGAVHVTDINAGRLFKFSSNGQLLKTVGGELQKPCSVKIIDNQLYVVDTTRQLVKIFDMDCKVLGTIITKECPEPQDVGPEGLYVAGQGKISVYRCAPNGVFIRHLNLSPSSLELSEFRGICFDTRCGHIIVSDRFNGVYVFKPSGERVGHVSSDVIPVPAGVTVDEDGFVYVCSFKGDVKLFIL</sequence>
<dbReference type="Gene3D" id="3.30.40.10">
    <property type="entry name" value="Zinc/RING finger domain, C3HC4 (zinc finger)"/>
    <property type="match status" value="1"/>
</dbReference>
<dbReference type="SMART" id="SM00336">
    <property type="entry name" value="BBOX"/>
    <property type="match status" value="2"/>
</dbReference>
<keyword evidence="4 6" id="KW-0863">Zinc-finger</keyword>
<dbReference type="InterPro" id="IPR014756">
    <property type="entry name" value="Ig_E-set"/>
</dbReference>